<dbReference type="InterPro" id="IPR056221">
    <property type="entry name" value="Tle3_ab_dom"/>
</dbReference>
<sequence>MSDPKYAVIAEHRSRLVPNRPGDRLVAIPRDMPGIVIFLHGVNDPGASYESVETGLLQGLNERLHRPDLCAGRYGAEFAAAKAVPVERLSARNKDRLDDPDTYLYKRTTDKTTRSCFIPFYWGYRAAPDEIKRDKNGDPTKLRTQYQDNFDNRLDRHFAKGGGFFANATNNLLEMFGEGFKKITRHAANLSLKTPLFMGANPQRRYFILAAHRLAMLISEARRLAPDETITIIGHSQGTLITLLAQALLVDRGQRCADCAIMVASPYSLLPTKTPKGSDTLGTLIDIVQAMTATPHPGPPLTAMQYGQPGYGGRTGPNWSPEQGQRLGPDESSVVFPERDNRGKVYLYFSHDDSTVGLSDVSGIGTFGVPSHLPDGTPAMAAMPSGFYQRLWSKRHRNEQPIYVGAEPSLVPLRVWGERRAAEHRPVPALFQKSTGIGETVYVNGEALIPPHAPQMFSGEAVTGTPAQPGIDAPDAVSQNNALGNKTAKFKWVEVRKSPQRVDLDQELIAWNQDKHPDDQTRVLRQGMSGNPMLSPVGYFLIEREETPNEIRARLAVDPEEWDNNSYHSAVLRSPENHRWVTAMDVAVGQGKCLDDPQIREVLIAIADWRTDEKTFENEITQMPGWPKLSAEAQALVTANYKYYDKGTFPSSELVPMTPPPMVRRPDHTGGQS</sequence>
<evidence type="ECO:0000313" key="4">
    <source>
        <dbReference type="EMBL" id="AZE55382.1"/>
    </source>
</evidence>
<dbReference type="Pfam" id="PF24322">
    <property type="entry name" value="Tle3"/>
    <property type="match status" value="1"/>
</dbReference>
<keyword evidence="4" id="KW-0812">Transmembrane</keyword>
<dbReference type="InterPro" id="IPR029058">
    <property type="entry name" value="AB_hydrolase_fold"/>
</dbReference>
<feature type="domain" description="Antibacterial effector protein Tle3 C-terminal" evidence="2">
    <location>
        <begin position="506"/>
        <end position="663"/>
    </location>
</feature>
<dbReference type="SUPFAM" id="SSF53474">
    <property type="entry name" value="alpha/beta-Hydrolases"/>
    <property type="match status" value="1"/>
</dbReference>
<dbReference type="RefSeq" id="WP_124377963.1">
    <property type="nucleotide sequence ID" value="NZ_CP027754.1"/>
</dbReference>
<dbReference type="EMBL" id="CP027754">
    <property type="protein sequence ID" value="AZE55382.1"/>
    <property type="molecule type" value="Genomic_DNA"/>
</dbReference>
<keyword evidence="4" id="KW-0472">Membrane</keyword>
<feature type="region of interest" description="Disordered" evidence="1">
    <location>
        <begin position="654"/>
        <end position="673"/>
    </location>
</feature>
<accession>A0A3G7U9S7</accession>
<feature type="domain" description="T6SS Tle3 phospholipase effector alpha/beta" evidence="3">
    <location>
        <begin position="32"/>
        <end position="370"/>
    </location>
</feature>
<dbReference type="Pfam" id="PF11678">
    <property type="entry name" value="Tle3_C"/>
    <property type="match status" value="1"/>
</dbReference>
<organism evidence="4 5">
    <name type="scientific">Pseudomonas synxantha</name>
    <dbReference type="NCBI Taxonomy" id="47883"/>
    <lineage>
        <taxon>Bacteria</taxon>
        <taxon>Pseudomonadati</taxon>
        <taxon>Pseudomonadota</taxon>
        <taxon>Gammaproteobacteria</taxon>
        <taxon>Pseudomonadales</taxon>
        <taxon>Pseudomonadaceae</taxon>
        <taxon>Pseudomonas</taxon>
    </lineage>
</organism>
<name>A0A3G7U9S7_9PSED</name>
<evidence type="ECO:0000259" key="3">
    <source>
        <dbReference type="Pfam" id="PF24322"/>
    </source>
</evidence>
<gene>
    <name evidence="4" type="ORF">C4K03_3227</name>
</gene>
<dbReference type="Proteomes" id="UP000268696">
    <property type="component" value="Chromosome"/>
</dbReference>
<evidence type="ECO:0000313" key="5">
    <source>
        <dbReference type="Proteomes" id="UP000268696"/>
    </source>
</evidence>
<reference evidence="4 5" key="1">
    <citation type="submission" date="2018-03" db="EMBL/GenBank/DDBJ databases">
        <title>Diversity of phytobeneficial traits revealed by whole-genome analysis of worldwide-isolated phenazine-producing Pseudomonas spp.</title>
        <authorList>
            <person name="Biessy A."/>
            <person name="Novinscak A."/>
            <person name="Blom J."/>
            <person name="Leger G."/>
            <person name="Thomashow L.S."/>
            <person name="Cazorla F.M."/>
            <person name="Josic D."/>
            <person name="Filion M."/>
        </authorList>
    </citation>
    <scope>NUCLEOTIDE SEQUENCE [LARGE SCALE GENOMIC DNA]</scope>
    <source>
        <strain evidence="4 5">30B</strain>
    </source>
</reference>
<evidence type="ECO:0000259" key="2">
    <source>
        <dbReference type="Pfam" id="PF11678"/>
    </source>
</evidence>
<dbReference type="AlphaFoldDB" id="A0A3G7U9S7"/>
<protein>
    <submittedName>
        <fullName evidence="4">Transmembrane protein</fullName>
    </submittedName>
</protein>
<proteinExistence type="predicted"/>
<evidence type="ECO:0000256" key="1">
    <source>
        <dbReference type="SAM" id="MobiDB-lite"/>
    </source>
</evidence>
<dbReference type="InterPro" id="IPR021692">
    <property type="entry name" value="Tle3_C"/>
</dbReference>
<feature type="compositionally biased region" description="Basic and acidic residues" evidence="1">
    <location>
        <begin position="664"/>
        <end position="673"/>
    </location>
</feature>